<gene>
    <name evidence="2" type="ORF">P3T76_011165</name>
</gene>
<feature type="compositionally biased region" description="Low complexity" evidence="1">
    <location>
        <begin position="199"/>
        <end position="214"/>
    </location>
</feature>
<proteinExistence type="predicted"/>
<evidence type="ECO:0000256" key="1">
    <source>
        <dbReference type="SAM" id="MobiDB-lite"/>
    </source>
</evidence>
<dbReference type="Proteomes" id="UP001259832">
    <property type="component" value="Unassembled WGS sequence"/>
</dbReference>
<keyword evidence="3" id="KW-1185">Reference proteome</keyword>
<evidence type="ECO:0000313" key="3">
    <source>
        <dbReference type="Proteomes" id="UP001259832"/>
    </source>
</evidence>
<sequence>MATGLLGFYSPSEWAMVATSFHDATSHAASVVMIKNPALPGGEREYGEVRLYPTRMRFVTGVAQAYEDEFPSELSHLVKEMDFDIAINQINNTMQDYWPCFFCICFGYGCCPCTLGLSLFCPNFCIRDAEQYVRALLARINKRLCFERAGIEWQLVRSCGKSWIRITYPFSPKKPPLATYQNGILLSPTPLDPPDNQQTASSSSVLSAATPLVS</sequence>
<evidence type="ECO:0008006" key="4">
    <source>
        <dbReference type="Google" id="ProtNLM"/>
    </source>
</evidence>
<name>A0AAD9G9W5_9STRA</name>
<reference evidence="2" key="1">
    <citation type="submission" date="2023-08" db="EMBL/GenBank/DDBJ databases">
        <title>Reference Genome Resource for the Citrus Pathogen Phytophthora citrophthora.</title>
        <authorList>
            <person name="Moller H."/>
            <person name="Coetzee B."/>
            <person name="Rose L.J."/>
            <person name="Van Niekerk J.M."/>
        </authorList>
    </citation>
    <scope>NUCLEOTIDE SEQUENCE</scope>
    <source>
        <strain evidence="2">STE-U-9442</strain>
    </source>
</reference>
<evidence type="ECO:0000313" key="2">
    <source>
        <dbReference type="EMBL" id="KAK1934556.1"/>
    </source>
</evidence>
<feature type="region of interest" description="Disordered" evidence="1">
    <location>
        <begin position="190"/>
        <end position="214"/>
    </location>
</feature>
<dbReference type="AlphaFoldDB" id="A0AAD9G9W5"/>
<protein>
    <recommendedName>
        <fullName evidence="4">Golgin subfamily A member 7/ERF4 domain-containing protein</fullName>
    </recommendedName>
</protein>
<accession>A0AAD9G9W5</accession>
<organism evidence="2 3">
    <name type="scientific">Phytophthora citrophthora</name>
    <dbReference type="NCBI Taxonomy" id="4793"/>
    <lineage>
        <taxon>Eukaryota</taxon>
        <taxon>Sar</taxon>
        <taxon>Stramenopiles</taxon>
        <taxon>Oomycota</taxon>
        <taxon>Peronosporomycetes</taxon>
        <taxon>Peronosporales</taxon>
        <taxon>Peronosporaceae</taxon>
        <taxon>Phytophthora</taxon>
    </lineage>
</organism>
<dbReference type="EMBL" id="JASMQC010000025">
    <property type="protein sequence ID" value="KAK1934556.1"/>
    <property type="molecule type" value="Genomic_DNA"/>
</dbReference>
<comment type="caution">
    <text evidence="2">The sequence shown here is derived from an EMBL/GenBank/DDBJ whole genome shotgun (WGS) entry which is preliminary data.</text>
</comment>